<dbReference type="OrthoDB" id="10255013at2759"/>
<dbReference type="SMART" id="SM00397">
    <property type="entry name" value="t_SNARE"/>
    <property type="match status" value="1"/>
</dbReference>
<evidence type="ECO:0000256" key="1">
    <source>
        <dbReference type="ARBA" id="ARBA00004211"/>
    </source>
</evidence>
<feature type="coiled-coil region" evidence="7">
    <location>
        <begin position="105"/>
        <end position="164"/>
    </location>
</feature>
<dbReference type="GO" id="GO:0000149">
    <property type="term" value="F:SNARE binding"/>
    <property type="evidence" value="ECO:0007669"/>
    <property type="project" value="TreeGrafter"/>
</dbReference>
<dbReference type="GO" id="GO:0031201">
    <property type="term" value="C:SNARE complex"/>
    <property type="evidence" value="ECO:0007669"/>
    <property type="project" value="TreeGrafter"/>
</dbReference>
<dbReference type="SMART" id="SM00503">
    <property type="entry name" value="SynN"/>
    <property type="match status" value="1"/>
</dbReference>
<protein>
    <submittedName>
        <fullName evidence="11">t-SNARE</fullName>
    </submittedName>
</protein>
<dbReference type="PANTHER" id="PTHR19957">
    <property type="entry name" value="SYNTAXIN"/>
    <property type="match status" value="1"/>
</dbReference>
<dbReference type="STRING" id="50990.A0A4Y7Q5S7"/>
<dbReference type="Pfam" id="PF00804">
    <property type="entry name" value="Syntaxin"/>
    <property type="match status" value="1"/>
</dbReference>
<organism evidence="11 12">
    <name type="scientific">Rickenella mellea</name>
    <dbReference type="NCBI Taxonomy" id="50990"/>
    <lineage>
        <taxon>Eukaryota</taxon>
        <taxon>Fungi</taxon>
        <taxon>Dikarya</taxon>
        <taxon>Basidiomycota</taxon>
        <taxon>Agaricomycotina</taxon>
        <taxon>Agaricomycetes</taxon>
        <taxon>Hymenochaetales</taxon>
        <taxon>Rickenellaceae</taxon>
        <taxon>Rickenella</taxon>
    </lineage>
</organism>
<feature type="domain" description="T-SNARE coiled-coil homology" evidence="10">
    <location>
        <begin position="208"/>
        <end position="270"/>
    </location>
</feature>
<sequence length="306" mass="34302">MSRDRLRELRAQRAGTSTGQTYELSNVNHNDNSTNVKGKGKPDNDSSAAFYEEISTIQDEIKSFNANVARISELRTRSLNNFEPTEAASTTAQLDELVSNTRAISTDLKSRIQALAENVDNSTKEGQNRREQVILVKGKFREAIENYQREEQQYRAKYRDRAERQYKIVKPDASPEEISAAVDDEQGGQIFSQALLNSTRYGESRTAYREVQERHEDIKKITRTLGELNELFNDMTQLVIVLGETIDGIGQTAEGIKDNVSAGLDATEKAKISAARARKLRWVCFGIIVLILAVLAIILGVVFGRK</sequence>
<reference evidence="11 12" key="1">
    <citation type="submission" date="2018-06" db="EMBL/GenBank/DDBJ databases">
        <title>A transcriptomic atlas of mushroom development highlights an independent origin of complex multicellularity.</title>
        <authorList>
            <consortium name="DOE Joint Genome Institute"/>
            <person name="Krizsan K."/>
            <person name="Almasi E."/>
            <person name="Merenyi Z."/>
            <person name="Sahu N."/>
            <person name="Viragh M."/>
            <person name="Koszo T."/>
            <person name="Mondo S."/>
            <person name="Kiss B."/>
            <person name="Balint B."/>
            <person name="Kues U."/>
            <person name="Barry K."/>
            <person name="Hegedus J.C."/>
            <person name="Henrissat B."/>
            <person name="Johnson J."/>
            <person name="Lipzen A."/>
            <person name="Ohm R."/>
            <person name="Nagy I."/>
            <person name="Pangilinan J."/>
            <person name="Yan J."/>
            <person name="Xiong Y."/>
            <person name="Grigoriev I.V."/>
            <person name="Hibbett D.S."/>
            <person name="Nagy L.G."/>
        </authorList>
    </citation>
    <scope>NUCLEOTIDE SEQUENCE [LARGE SCALE GENOMIC DNA]</scope>
    <source>
        <strain evidence="11 12">SZMC22713</strain>
    </source>
</reference>
<keyword evidence="5 7" id="KW-0175">Coiled coil</keyword>
<feature type="compositionally biased region" description="Polar residues" evidence="8">
    <location>
        <begin position="14"/>
        <end position="36"/>
    </location>
</feature>
<feature type="transmembrane region" description="Helical" evidence="9">
    <location>
        <begin position="280"/>
        <end position="303"/>
    </location>
</feature>
<dbReference type="Pfam" id="PF05739">
    <property type="entry name" value="SNARE"/>
    <property type="match status" value="1"/>
</dbReference>
<evidence type="ECO:0000313" key="12">
    <source>
        <dbReference type="Proteomes" id="UP000294933"/>
    </source>
</evidence>
<dbReference type="GO" id="GO:0006886">
    <property type="term" value="P:intracellular protein transport"/>
    <property type="evidence" value="ECO:0007669"/>
    <property type="project" value="TreeGrafter"/>
</dbReference>
<keyword evidence="6 9" id="KW-0472">Membrane</keyword>
<dbReference type="InterPro" id="IPR006011">
    <property type="entry name" value="Syntaxin_N"/>
</dbReference>
<evidence type="ECO:0000256" key="8">
    <source>
        <dbReference type="SAM" id="MobiDB-lite"/>
    </source>
</evidence>
<dbReference type="GO" id="GO:0005886">
    <property type="term" value="C:plasma membrane"/>
    <property type="evidence" value="ECO:0007669"/>
    <property type="project" value="TreeGrafter"/>
</dbReference>
<accession>A0A4Y7Q5S7</accession>
<dbReference type="Gene3D" id="1.20.58.70">
    <property type="match status" value="1"/>
</dbReference>
<evidence type="ECO:0000256" key="3">
    <source>
        <dbReference type="ARBA" id="ARBA00022692"/>
    </source>
</evidence>
<keyword evidence="4 9" id="KW-1133">Transmembrane helix</keyword>
<dbReference type="FunFam" id="1.20.58.70:FF:000008">
    <property type="entry name" value="Syntaxin family protein"/>
    <property type="match status" value="1"/>
</dbReference>
<evidence type="ECO:0000313" key="11">
    <source>
        <dbReference type="EMBL" id="TDL22502.1"/>
    </source>
</evidence>
<proteinExistence type="inferred from homology"/>
<dbReference type="VEuPathDB" id="FungiDB:BD410DRAFT_788314"/>
<name>A0A4Y7Q5S7_9AGAM</name>
<dbReference type="CDD" id="cd15849">
    <property type="entry name" value="SNARE_Sso1"/>
    <property type="match status" value="1"/>
</dbReference>
<dbReference type="InterPro" id="IPR010989">
    <property type="entry name" value="SNARE"/>
</dbReference>
<dbReference type="SUPFAM" id="SSF47661">
    <property type="entry name" value="t-snare proteins"/>
    <property type="match status" value="1"/>
</dbReference>
<evidence type="ECO:0000256" key="9">
    <source>
        <dbReference type="SAM" id="Phobius"/>
    </source>
</evidence>
<dbReference type="AlphaFoldDB" id="A0A4Y7Q5S7"/>
<dbReference type="PROSITE" id="PS50192">
    <property type="entry name" value="T_SNARE"/>
    <property type="match status" value="1"/>
</dbReference>
<comment type="similarity">
    <text evidence="2">Belongs to the syntaxin family.</text>
</comment>
<comment type="subcellular location">
    <subcellularLocation>
        <location evidence="1">Membrane</location>
        <topology evidence="1">Single-pass type IV membrane protein</topology>
    </subcellularLocation>
</comment>
<dbReference type="GO" id="GO:0048278">
    <property type="term" value="P:vesicle docking"/>
    <property type="evidence" value="ECO:0007669"/>
    <property type="project" value="TreeGrafter"/>
</dbReference>
<dbReference type="InterPro" id="IPR045242">
    <property type="entry name" value="Syntaxin"/>
</dbReference>
<evidence type="ECO:0000259" key="10">
    <source>
        <dbReference type="PROSITE" id="PS50192"/>
    </source>
</evidence>
<evidence type="ECO:0000256" key="4">
    <source>
        <dbReference type="ARBA" id="ARBA00022989"/>
    </source>
</evidence>
<dbReference type="GO" id="GO:0012505">
    <property type="term" value="C:endomembrane system"/>
    <property type="evidence" value="ECO:0007669"/>
    <property type="project" value="TreeGrafter"/>
</dbReference>
<keyword evidence="3 9" id="KW-0812">Transmembrane</keyword>
<dbReference type="InterPro" id="IPR000727">
    <property type="entry name" value="T_SNARE_dom"/>
</dbReference>
<evidence type="ECO:0000256" key="2">
    <source>
        <dbReference type="ARBA" id="ARBA00009063"/>
    </source>
</evidence>
<evidence type="ECO:0000256" key="7">
    <source>
        <dbReference type="SAM" id="Coils"/>
    </source>
</evidence>
<feature type="compositionally biased region" description="Basic and acidic residues" evidence="8">
    <location>
        <begin position="1"/>
        <end position="11"/>
    </location>
</feature>
<dbReference type="GO" id="GO:0005484">
    <property type="term" value="F:SNAP receptor activity"/>
    <property type="evidence" value="ECO:0007669"/>
    <property type="project" value="TreeGrafter"/>
</dbReference>
<dbReference type="PANTHER" id="PTHR19957:SF307">
    <property type="entry name" value="PROTEIN SSO1-RELATED"/>
    <property type="match status" value="1"/>
</dbReference>
<dbReference type="EMBL" id="ML170174">
    <property type="protein sequence ID" value="TDL22502.1"/>
    <property type="molecule type" value="Genomic_DNA"/>
</dbReference>
<dbReference type="GO" id="GO:0006887">
    <property type="term" value="P:exocytosis"/>
    <property type="evidence" value="ECO:0007669"/>
    <property type="project" value="TreeGrafter"/>
</dbReference>
<keyword evidence="12" id="KW-1185">Reference proteome</keyword>
<dbReference type="Proteomes" id="UP000294933">
    <property type="component" value="Unassembled WGS sequence"/>
</dbReference>
<feature type="region of interest" description="Disordered" evidence="8">
    <location>
        <begin position="1"/>
        <end position="44"/>
    </location>
</feature>
<evidence type="ECO:0000256" key="6">
    <source>
        <dbReference type="ARBA" id="ARBA00023136"/>
    </source>
</evidence>
<evidence type="ECO:0000256" key="5">
    <source>
        <dbReference type="ARBA" id="ARBA00023054"/>
    </source>
</evidence>
<dbReference type="GO" id="GO:0006906">
    <property type="term" value="P:vesicle fusion"/>
    <property type="evidence" value="ECO:0007669"/>
    <property type="project" value="TreeGrafter"/>
</dbReference>
<gene>
    <name evidence="11" type="ORF">BD410DRAFT_788314</name>
</gene>